<dbReference type="GO" id="GO:0046872">
    <property type="term" value="F:metal ion binding"/>
    <property type="evidence" value="ECO:0007669"/>
    <property type="project" value="UniProtKB-KW"/>
</dbReference>
<comment type="similarity">
    <text evidence="1">Belongs to the carotenoid oxygenase family.</text>
</comment>
<dbReference type="Proteomes" id="UP000015105">
    <property type="component" value="Chromosome 4D"/>
</dbReference>
<keyword evidence="9" id="KW-1185">Reference proteome</keyword>
<evidence type="ECO:0000313" key="9">
    <source>
        <dbReference type="Proteomes" id="UP000015105"/>
    </source>
</evidence>
<dbReference type="PANTHER" id="PTHR10543:SF114">
    <property type="entry name" value="CAROTENOID CLEAVAGE DIOXYGENASE"/>
    <property type="match status" value="1"/>
</dbReference>
<keyword evidence="5 6" id="KW-0408">Iron</keyword>
<evidence type="ECO:0000256" key="6">
    <source>
        <dbReference type="PIRSR" id="PIRSR604294-1"/>
    </source>
</evidence>
<accession>A0A453IYI7</accession>
<dbReference type="Gramene" id="AET4Gv20725200.2">
    <property type="protein sequence ID" value="AET4Gv20725200.2"/>
    <property type="gene ID" value="AET4Gv20725200"/>
</dbReference>
<evidence type="ECO:0008006" key="10">
    <source>
        <dbReference type="Google" id="ProtNLM"/>
    </source>
</evidence>
<evidence type="ECO:0000256" key="5">
    <source>
        <dbReference type="ARBA" id="ARBA00023004"/>
    </source>
</evidence>
<evidence type="ECO:0000313" key="8">
    <source>
        <dbReference type="EnsemblPlants" id="AET4Gv20725200.2"/>
    </source>
</evidence>
<evidence type="ECO:0000256" key="7">
    <source>
        <dbReference type="SAM" id="MobiDB-lite"/>
    </source>
</evidence>
<reference evidence="8" key="5">
    <citation type="journal article" date="2021" name="G3 (Bethesda)">
        <title>Aegilops tauschii genome assembly Aet v5.0 features greater sequence contiguity and improved annotation.</title>
        <authorList>
            <person name="Wang L."/>
            <person name="Zhu T."/>
            <person name="Rodriguez J.C."/>
            <person name="Deal K.R."/>
            <person name="Dubcovsky J."/>
            <person name="McGuire P.E."/>
            <person name="Lux T."/>
            <person name="Spannagl M."/>
            <person name="Mayer K.F.X."/>
            <person name="Baldrich P."/>
            <person name="Meyers B.C."/>
            <person name="Huo N."/>
            <person name="Gu Y.Q."/>
            <person name="Zhou H."/>
            <person name="Devos K.M."/>
            <person name="Bennetzen J.L."/>
            <person name="Unver T."/>
            <person name="Budak H."/>
            <person name="Gulick P.J."/>
            <person name="Galiba G."/>
            <person name="Kalapos B."/>
            <person name="Nelson D.R."/>
            <person name="Li P."/>
            <person name="You F.M."/>
            <person name="Luo M.C."/>
            <person name="Dvorak J."/>
        </authorList>
    </citation>
    <scope>NUCLEOTIDE SEQUENCE [LARGE SCALE GENOMIC DNA]</scope>
    <source>
        <strain evidence="8">cv. AL8/78</strain>
    </source>
</reference>
<feature type="binding site" evidence="6">
    <location>
        <position position="314"/>
    </location>
    <ligand>
        <name>Fe cation</name>
        <dbReference type="ChEBI" id="CHEBI:24875"/>
        <note>catalytic</note>
    </ligand>
</feature>
<evidence type="ECO:0000256" key="1">
    <source>
        <dbReference type="ARBA" id="ARBA00006787"/>
    </source>
</evidence>
<comment type="cofactor">
    <cofactor evidence="6">
        <name>Fe(2+)</name>
        <dbReference type="ChEBI" id="CHEBI:29033"/>
    </cofactor>
    <text evidence="6">Binds 1 Fe(2+) ion per subunit.</text>
</comment>
<keyword evidence="3" id="KW-0809">Transit peptide</keyword>
<dbReference type="GO" id="GO:0016121">
    <property type="term" value="P:carotene catabolic process"/>
    <property type="evidence" value="ECO:0007669"/>
    <property type="project" value="TreeGrafter"/>
</dbReference>
<protein>
    <recommendedName>
        <fullName evidence="10">Carotenoid 9,10(9',10')-cleavage dioxygenase 1</fullName>
    </recommendedName>
</protein>
<feature type="binding site" evidence="6">
    <location>
        <position position="378"/>
    </location>
    <ligand>
        <name>Fe cation</name>
        <dbReference type="ChEBI" id="CHEBI:24875"/>
        <note>catalytic</note>
    </ligand>
</feature>
<proteinExistence type="inferred from homology"/>
<feature type="binding site" evidence="6">
    <location>
        <position position="581"/>
    </location>
    <ligand>
        <name>Fe cation</name>
        <dbReference type="ChEBI" id="CHEBI:24875"/>
        <note>catalytic</note>
    </ligand>
</feature>
<dbReference type="STRING" id="200361.A0A453IYI7"/>
<keyword evidence="4" id="KW-0560">Oxidoreductase</keyword>
<organism evidence="8 9">
    <name type="scientific">Aegilops tauschii subsp. strangulata</name>
    <name type="common">Goatgrass</name>
    <dbReference type="NCBI Taxonomy" id="200361"/>
    <lineage>
        <taxon>Eukaryota</taxon>
        <taxon>Viridiplantae</taxon>
        <taxon>Streptophyta</taxon>
        <taxon>Embryophyta</taxon>
        <taxon>Tracheophyta</taxon>
        <taxon>Spermatophyta</taxon>
        <taxon>Magnoliopsida</taxon>
        <taxon>Liliopsida</taxon>
        <taxon>Poales</taxon>
        <taxon>Poaceae</taxon>
        <taxon>BOP clade</taxon>
        <taxon>Pooideae</taxon>
        <taxon>Triticodae</taxon>
        <taxon>Triticeae</taxon>
        <taxon>Triticinae</taxon>
        <taxon>Aegilops</taxon>
    </lineage>
</organism>
<keyword evidence="4" id="KW-0223">Dioxygenase</keyword>
<reference evidence="9" key="2">
    <citation type="journal article" date="2017" name="Nat. Plants">
        <title>The Aegilops tauschii genome reveals multiple impacts of transposons.</title>
        <authorList>
            <person name="Zhao G."/>
            <person name="Zou C."/>
            <person name="Li K."/>
            <person name="Wang K."/>
            <person name="Li T."/>
            <person name="Gao L."/>
            <person name="Zhang X."/>
            <person name="Wang H."/>
            <person name="Yang Z."/>
            <person name="Liu X."/>
            <person name="Jiang W."/>
            <person name="Mao L."/>
            <person name="Kong X."/>
            <person name="Jiao Y."/>
            <person name="Jia J."/>
        </authorList>
    </citation>
    <scope>NUCLEOTIDE SEQUENCE [LARGE SCALE GENOMIC DNA]</scope>
    <source>
        <strain evidence="9">cv. AL8/78</strain>
    </source>
</reference>
<sequence>MRTSIHGCSLRQPNMRAGRRQPSSVSASATPLPRQIISAAKELHQQFALRIGDSSSNALNYASQRLLDAFVGTVFTLSHQPLRPTEGNFAPVEEIGDVREIFDIAGEIPADFPEGVYIRNGSNPLFGALHSSSSIFGKSHDIWIEGEGMLHAVYFTKSNNNTWSIKYTNRYVQSDTFRVENGLKKPCFLPATDGDPLAMLIAGNLNTLRFGKAFKNMSNTSVFEHAGRVFSAAENDNPHEIDLYSLGTLGSWNVDGGWKMPFTAHPKVIRGTGELVIFGFNVDAPFLTVGVVSDDGKKLQQKVALELDRCTYCHEIGVTTMYNIILDSPLTINKERMLKGALLIEFEKDSYARIGVMPHYGDANSITWFYVQPFCTIHLVNCFEEDDEVVVRGFHVPGSIILGPRIKSNQGLTKECFSRLYEWRLNLKTRTVVGKCLTGKEVALKFPVMNDKYVGLPHKYAYAQVANSPANLAGGPGIVRPKFGGFAKFCLHEKEDATTKNKGREDRIKVKYHHLARNQFCSGATFVPKVNGTNEDDGWIVSFVHDEGTNKSKVHIINAQTFEYEPIAKIALPQRVPYGFHGAFVSKMTLRQPYGFHRRLVSKAA</sequence>
<evidence type="ECO:0000256" key="2">
    <source>
        <dbReference type="ARBA" id="ARBA00022723"/>
    </source>
</evidence>
<feature type="region of interest" description="Disordered" evidence="7">
    <location>
        <begin position="1"/>
        <end position="30"/>
    </location>
</feature>
<reference evidence="9" key="1">
    <citation type="journal article" date="2014" name="Science">
        <title>Ancient hybridizations among the ancestral genomes of bread wheat.</title>
        <authorList>
            <consortium name="International Wheat Genome Sequencing Consortium,"/>
            <person name="Marcussen T."/>
            <person name="Sandve S.R."/>
            <person name="Heier L."/>
            <person name="Spannagl M."/>
            <person name="Pfeifer M."/>
            <person name="Jakobsen K.S."/>
            <person name="Wulff B.B."/>
            <person name="Steuernagel B."/>
            <person name="Mayer K.F."/>
            <person name="Olsen O.A."/>
        </authorList>
    </citation>
    <scope>NUCLEOTIDE SEQUENCE [LARGE SCALE GENOMIC DNA]</scope>
    <source>
        <strain evidence="9">cv. AL8/78</strain>
    </source>
</reference>
<dbReference type="EnsemblPlants" id="AET4Gv20725200.2">
    <property type="protein sequence ID" value="AET4Gv20725200.2"/>
    <property type="gene ID" value="AET4Gv20725200"/>
</dbReference>
<feature type="binding site" evidence="6">
    <location>
        <position position="265"/>
    </location>
    <ligand>
        <name>Fe cation</name>
        <dbReference type="ChEBI" id="CHEBI:24875"/>
        <note>catalytic</note>
    </ligand>
</feature>
<evidence type="ECO:0000256" key="4">
    <source>
        <dbReference type="ARBA" id="ARBA00022964"/>
    </source>
</evidence>
<dbReference type="AlphaFoldDB" id="A0A453IYI7"/>
<name>A0A453IYI7_AEGTS</name>
<dbReference type="Pfam" id="PF03055">
    <property type="entry name" value="RPE65"/>
    <property type="match status" value="1"/>
</dbReference>
<keyword evidence="2 6" id="KW-0479">Metal-binding</keyword>
<reference evidence="8" key="4">
    <citation type="submission" date="2019-03" db="UniProtKB">
        <authorList>
            <consortium name="EnsemblPlants"/>
        </authorList>
    </citation>
    <scope>IDENTIFICATION</scope>
</reference>
<dbReference type="GO" id="GO:0010436">
    <property type="term" value="F:carotenoid dioxygenase activity"/>
    <property type="evidence" value="ECO:0007669"/>
    <property type="project" value="TreeGrafter"/>
</dbReference>
<dbReference type="GO" id="GO:0009570">
    <property type="term" value="C:chloroplast stroma"/>
    <property type="evidence" value="ECO:0007669"/>
    <property type="project" value="TreeGrafter"/>
</dbReference>
<reference evidence="8" key="3">
    <citation type="journal article" date="2017" name="Nature">
        <title>Genome sequence of the progenitor of the wheat D genome Aegilops tauschii.</title>
        <authorList>
            <person name="Luo M.C."/>
            <person name="Gu Y.Q."/>
            <person name="Puiu D."/>
            <person name="Wang H."/>
            <person name="Twardziok S.O."/>
            <person name="Deal K.R."/>
            <person name="Huo N."/>
            <person name="Zhu T."/>
            <person name="Wang L."/>
            <person name="Wang Y."/>
            <person name="McGuire P.E."/>
            <person name="Liu S."/>
            <person name="Long H."/>
            <person name="Ramasamy R.K."/>
            <person name="Rodriguez J.C."/>
            <person name="Van S.L."/>
            <person name="Yuan L."/>
            <person name="Wang Z."/>
            <person name="Xia Z."/>
            <person name="Xiao L."/>
            <person name="Anderson O.D."/>
            <person name="Ouyang S."/>
            <person name="Liang Y."/>
            <person name="Zimin A.V."/>
            <person name="Pertea G."/>
            <person name="Qi P."/>
            <person name="Bennetzen J.L."/>
            <person name="Dai X."/>
            <person name="Dawson M.W."/>
            <person name="Muller H.G."/>
            <person name="Kugler K."/>
            <person name="Rivarola-Duarte L."/>
            <person name="Spannagl M."/>
            <person name="Mayer K.F.X."/>
            <person name="Lu F.H."/>
            <person name="Bevan M.W."/>
            <person name="Leroy P."/>
            <person name="Li P."/>
            <person name="You F.M."/>
            <person name="Sun Q."/>
            <person name="Liu Z."/>
            <person name="Lyons E."/>
            <person name="Wicker T."/>
            <person name="Salzberg S.L."/>
            <person name="Devos K.M."/>
            <person name="Dvorak J."/>
        </authorList>
    </citation>
    <scope>NUCLEOTIDE SEQUENCE [LARGE SCALE GENOMIC DNA]</scope>
    <source>
        <strain evidence="8">cv. AL8/78</strain>
    </source>
</reference>
<evidence type="ECO:0000256" key="3">
    <source>
        <dbReference type="ARBA" id="ARBA00022946"/>
    </source>
</evidence>
<dbReference type="InterPro" id="IPR004294">
    <property type="entry name" value="Carotenoid_Oase"/>
</dbReference>
<dbReference type="PANTHER" id="PTHR10543">
    <property type="entry name" value="BETA-CAROTENE DIOXYGENASE"/>
    <property type="match status" value="1"/>
</dbReference>